<name>A0A0F4VKZ7_9HYPH</name>
<dbReference type="Gene3D" id="1.10.150.130">
    <property type="match status" value="1"/>
</dbReference>
<dbReference type="EMBL" id="JMTK01000002">
    <property type="protein sequence ID" value="KJZ82126.1"/>
    <property type="molecule type" value="Genomic_DNA"/>
</dbReference>
<dbReference type="PATRIC" id="fig|556287.9.peg.886"/>
<dbReference type="GO" id="GO:0003677">
    <property type="term" value="F:DNA binding"/>
    <property type="evidence" value="ECO:0007669"/>
    <property type="project" value="UniProtKB-KW"/>
</dbReference>
<evidence type="ECO:0000256" key="1">
    <source>
        <dbReference type="ARBA" id="ARBA00023125"/>
    </source>
</evidence>
<comment type="caution">
    <text evidence="2">The sequence shown here is derived from an EMBL/GenBank/DDBJ whole genome shotgun (WGS) entry which is preliminary data.</text>
</comment>
<gene>
    <name evidence="2" type="ORF">DJ66_0861</name>
</gene>
<keyword evidence="3" id="KW-1185">Reference proteome</keyword>
<keyword evidence="1" id="KW-0238">DNA-binding</keyword>
<evidence type="ECO:0000313" key="3">
    <source>
        <dbReference type="Proteomes" id="UP000033731"/>
    </source>
</evidence>
<dbReference type="Proteomes" id="UP000033731">
    <property type="component" value="Unassembled WGS sequence"/>
</dbReference>
<protein>
    <submittedName>
        <fullName evidence="2">Integrase</fullName>
    </submittedName>
</protein>
<dbReference type="InterPro" id="IPR011010">
    <property type="entry name" value="DNA_brk_join_enz"/>
</dbReference>
<dbReference type="InterPro" id="IPR010998">
    <property type="entry name" value="Integrase_recombinase_N"/>
</dbReference>
<proteinExistence type="predicted"/>
<dbReference type="AlphaFoldDB" id="A0A0F4VKZ7"/>
<organism evidence="2 3">
    <name type="scientific">Candidatus Liberibacter solanacearum</name>
    <dbReference type="NCBI Taxonomy" id="556287"/>
    <lineage>
        <taxon>Bacteria</taxon>
        <taxon>Pseudomonadati</taxon>
        <taxon>Pseudomonadota</taxon>
        <taxon>Alphaproteobacteria</taxon>
        <taxon>Hyphomicrobiales</taxon>
        <taxon>Rhizobiaceae</taxon>
        <taxon>Liberibacter</taxon>
    </lineage>
</organism>
<reference evidence="2 3" key="1">
    <citation type="journal article" date="2015" name="Phytopathology">
        <title>Genomes of Candidatus Liberibacter solanacearum haplotype A from New Zealand and the USA suggest significant genome plasticity in the species.</title>
        <authorList>
            <person name="Thompson S.M."/>
            <person name="Johnson C.P."/>
            <person name="Lu A.Y."/>
            <person name="Frampton R.A."/>
            <person name="Sullivan K.L."/>
            <person name="Fiers M.W."/>
            <person name="Crowhurst R.N."/>
            <person name="Pitman A.R."/>
            <person name="Scott I."/>
            <person name="Gudmestad N.C."/>
            <person name="Smith G.R."/>
        </authorList>
    </citation>
    <scope>NUCLEOTIDE SEQUENCE [LARGE SCALE GENOMIC DNA]</scope>
    <source>
        <strain evidence="2 3">LsoNZ1</strain>
    </source>
</reference>
<evidence type="ECO:0000313" key="2">
    <source>
        <dbReference type="EMBL" id="KJZ82126.1"/>
    </source>
</evidence>
<accession>A0A0F4VKZ7</accession>
<dbReference type="SUPFAM" id="SSF56349">
    <property type="entry name" value="DNA breaking-rejoining enzymes"/>
    <property type="match status" value="1"/>
</dbReference>
<sequence>MSKSTHATGNLFFISEKTGVHALVFPTLMNLTSCPLIYPLCQEVPIEQGCVKPQKKEPQTLRWLVSQYRKSSHWVSLALNSRKRLDFYFDHVIKKSGNFDYKKITSKHILLGVEDLKTKPASATQFLASMRALFKWAYKQEYIAINPCIGIENPRYKSDGFKAWTKEDMY</sequence>